<dbReference type="EMBL" id="LR796284">
    <property type="protein sequence ID" value="CAB4134483.1"/>
    <property type="molecule type" value="Genomic_DNA"/>
</dbReference>
<sequence>MLNYDQLIADLFNTYMRSYPSAFFDKSQLDAAIRAVSTAADELIKQLNLNTNLRDPIV</sequence>
<accession>A0A6J5LMA8</accession>
<evidence type="ECO:0000313" key="1">
    <source>
        <dbReference type="EMBL" id="CAB4134483.1"/>
    </source>
</evidence>
<name>A0A6J5LMA8_9CAUD</name>
<organism evidence="1">
    <name type="scientific">uncultured Caudovirales phage</name>
    <dbReference type="NCBI Taxonomy" id="2100421"/>
    <lineage>
        <taxon>Viruses</taxon>
        <taxon>Duplodnaviria</taxon>
        <taxon>Heunggongvirae</taxon>
        <taxon>Uroviricota</taxon>
        <taxon>Caudoviricetes</taxon>
        <taxon>Peduoviridae</taxon>
        <taxon>Maltschvirus</taxon>
        <taxon>Maltschvirus maltsch</taxon>
    </lineage>
</organism>
<protein>
    <submittedName>
        <fullName evidence="1">Uncharacterized protein</fullName>
    </submittedName>
</protein>
<reference evidence="1" key="1">
    <citation type="submission" date="2020-04" db="EMBL/GenBank/DDBJ databases">
        <authorList>
            <person name="Chiriac C."/>
            <person name="Salcher M."/>
            <person name="Ghai R."/>
            <person name="Kavagutti S V."/>
        </authorList>
    </citation>
    <scope>NUCLEOTIDE SEQUENCE</scope>
</reference>
<proteinExistence type="predicted"/>
<gene>
    <name evidence="1" type="ORF">UFOVP273_102</name>
</gene>